<sequence>MTRDVFNQIAPGWYNFRHWSIFRSELEALAQQWQKGRLLNIGCAHGPDFLPFRQSFDLYGVDFSTEMLKFARKYSRKFGFAVNLSLADV</sequence>
<reference evidence="1" key="1">
    <citation type="journal article" date="2014" name="Front. Microbiol.">
        <title>High frequency of phylogenetically diverse reductive dehalogenase-homologous genes in deep subseafloor sedimentary metagenomes.</title>
        <authorList>
            <person name="Kawai M."/>
            <person name="Futagami T."/>
            <person name="Toyoda A."/>
            <person name="Takaki Y."/>
            <person name="Nishi S."/>
            <person name="Hori S."/>
            <person name="Arai W."/>
            <person name="Tsubouchi T."/>
            <person name="Morono Y."/>
            <person name="Uchiyama I."/>
            <person name="Ito T."/>
            <person name="Fujiyama A."/>
            <person name="Inagaki F."/>
            <person name="Takami H."/>
        </authorList>
    </citation>
    <scope>NUCLEOTIDE SEQUENCE</scope>
    <source>
        <strain evidence="1">Expedition CK06-06</strain>
    </source>
</reference>
<dbReference type="EMBL" id="BARV01043238">
    <property type="protein sequence ID" value="GAI55094.1"/>
    <property type="molecule type" value="Genomic_DNA"/>
</dbReference>
<dbReference type="Gene3D" id="3.40.50.150">
    <property type="entry name" value="Vaccinia Virus protein VP39"/>
    <property type="match status" value="1"/>
</dbReference>
<evidence type="ECO:0008006" key="2">
    <source>
        <dbReference type="Google" id="ProtNLM"/>
    </source>
</evidence>
<dbReference type="SUPFAM" id="SSF53335">
    <property type="entry name" value="S-adenosyl-L-methionine-dependent methyltransferases"/>
    <property type="match status" value="1"/>
</dbReference>
<dbReference type="InterPro" id="IPR029063">
    <property type="entry name" value="SAM-dependent_MTases_sf"/>
</dbReference>
<organism evidence="1">
    <name type="scientific">marine sediment metagenome</name>
    <dbReference type="NCBI Taxonomy" id="412755"/>
    <lineage>
        <taxon>unclassified sequences</taxon>
        <taxon>metagenomes</taxon>
        <taxon>ecological metagenomes</taxon>
    </lineage>
</organism>
<name>X1RHP6_9ZZZZ</name>
<comment type="caution">
    <text evidence="1">The sequence shown here is derived from an EMBL/GenBank/DDBJ whole genome shotgun (WGS) entry which is preliminary data.</text>
</comment>
<proteinExistence type="predicted"/>
<gene>
    <name evidence="1" type="ORF">S06H3_64634</name>
</gene>
<protein>
    <recommendedName>
        <fullName evidence="2">Methyltransferase domain-containing protein</fullName>
    </recommendedName>
</protein>
<accession>X1RHP6</accession>
<feature type="non-terminal residue" evidence="1">
    <location>
        <position position="89"/>
    </location>
</feature>
<evidence type="ECO:0000313" key="1">
    <source>
        <dbReference type="EMBL" id="GAI55094.1"/>
    </source>
</evidence>
<dbReference type="AlphaFoldDB" id="X1RHP6"/>